<dbReference type="PANTHER" id="PTHR45765">
    <property type="entry name" value="METHIONINE--TRNA LIGASE"/>
    <property type="match status" value="1"/>
</dbReference>
<evidence type="ECO:0000256" key="6">
    <source>
        <dbReference type="ARBA" id="ARBA00047364"/>
    </source>
</evidence>
<dbReference type="InterPro" id="IPR029038">
    <property type="entry name" value="MetRS_Zn"/>
</dbReference>
<evidence type="ECO:0000256" key="4">
    <source>
        <dbReference type="ARBA" id="ARBA00022917"/>
    </source>
</evidence>
<dbReference type="PRINTS" id="PR01041">
    <property type="entry name" value="TRNASYNTHMET"/>
</dbReference>
<evidence type="ECO:0000256" key="1">
    <source>
        <dbReference type="ARBA" id="ARBA00022598"/>
    </source>
</evidence>
<dbReference type="Gene3D" id="3.40.50.620">
    <property type="entry name" value="HUPs"/>
    <property type="match status" value="1"/>
</dbReference>
<dbReference type="InterPro" id="IPR033911">
    <property type="entry name" value="MetRS_core"/>
</dbReference>
<keyword evidence="3" id="KW-0067">ATP-binding</keyword>
<organism evidence="8 9">
    <name type="scientific">Alicyclobacillus fastidiosus</name>
    <dbReference type="NCBI Taxonomy" id="392011"/>
    <lineage>
        <taxon>Bacteria</taxon>
        <taxon>Bacillati</taxon>
        <taxon>Bacillota</taxon>
        <taxon>Bacilli</taxon>
        <taxon>Bacillales</taxon>
        <taxon>Alicyclobacillaceae</taxon>
        <taxon>Alicyclobacillus</taxon>
    </lineage>
</organism>
<evidence type="ECO:0000259" key="7">
    <source>
        <dbReference type="Pfam" id="PF09334"/>
    </source>
</evidence>
<dbReference type="InterPro" id="IPR014729">
    <property type="entry name" value="Rossmann-like_a/b/a_fold"/>
</dbReference>
<dbReference type="PANTHER" id="PTHR45765:SF1">
    <property type="entry name" value="METHIONINE--TRNA LIGASE, CYTOPLASMIC"/>
    <property type="match status" value="1"/>
</dbReference>
<dbReference type="SUPFAM" id="SSF52374">
    <property type="entry name" value="Nucleotidylyl transferase"/>
    <property type="match status" value="1"/>
</dbReference>
<accession>A0ABY6ZBG7</accession>
<dbReference type="InterPro" id="IPR015413">
    <property type="entry name" value="Methionyl/Leucyl_tRNA_Synth"/>
</dbReference>
<dbReference type="Pfam" id="PF09334">
    <property type="entry name" value="tRNA-synt_1g"/>
    <property type="match status" value="1"/>
</dbReference>
<keyword evidence="1 8" id="KW-0436">Ligase</keyword>
<keyword evidence="5" id="KW-0030">Aminoacyl-tRNA synthetase</keyword>
<gene>
    <name evidence="8" type="ORF">NZD89_17845</name>
</gene>
<evidence type="ECO:0000256" key="3">
    <source>
        <dbReference type="ARBA" id="ARBA00022840"/>
    </source>
</evidence>
<keyword evidence="9" id="KW-1185">Reference proteome</keyword>
<reference evidence="8" key="1">
    <citation type="submission" date="2022-08" db="EMBL/GenBank/DDBJ databases">
        <title>Alicyclobacillus fastidiosus DSM 17978, complete genome.</title>
        <authorList>
            <person name="Wang Q."/>
            <person name="Cai R."/>
            <person name="Wang Z."/>
        </authorList>
    </citation>
    <scope>NUCLEOTIDE SEQUENCE</scope>
    <source>
        <strain evidence="8">DSM 17978</strain>
    </source>
</reference>
<comment type="catalytic activity">
    <reaction evidence="6">
        <text>tRNA(Met) + L-methionine + ATP = L-methionyl-tRNA(Met) + AMP + diphosphate</text>
        <dbReference type="Rhea" id="RHEA:13481"/>
        <dbReference type="Rhea" id="RHEA-COMP:9667"/>
        <dbReference type="Rhea" id="RHEA-COMP:9698"/>
        <dbReference type="ChEBI" id="CHEBI:30616"/>
        <dbReference type="ChEBI" id="CHEBI:33019"/>
        <dbReference type="ChEBI" id="CHEBI:57844"/>
        <dbReference type="ChEBI" id="CHEBI:78442"/>
        <dbReference type="ChEBI" id="CHEBI:78530"/>
        <dbReference type="ChEBI" id="CHEBI:456215"/>
        <dbReference type="EC" id="6.1.1.10"/>
    </reaction>
</comment>
<dbReference type="EMBL" id="CP104067">
    <property type="protein sequence ID" value="WAH40230.1"/>
    <property type="molecule type" value="Genomic_DNA"/>
</dbReference>
<keyword evidence="4" id="KW-0648">Protein biosynthesis</keyword>
<evidence type="ECO:0000313" key="8">
    <source>
        <dbReference type="EMBL" id="WAH40230.1"/>
    </source>
</evidence>
<proteinExistence type="predicted"/>
<dbReference type="RefSeq" id="WP_268004127.1">
    <property type="nucleotide sequence ID" value="NZ_BSUT01000001.1"/>
</dbReference>
<dbReference type="Gene3D" id="2.20.28.20">
    <property type="entry name" value="Methionyl-tRNA synthetase, Zn-domain"/>
    <property type="match status" value="1"/>
</dbReference>
<dbReference type="GO" id="GO:0016874">
    <property type="term" value="F:ligase activity"/>
    <property type="evidence" value="ECO:0007669"/>
    <property type="project" value="UniProtKB-KW"/>
</dbReference>
<keyword evidence="2" id="KW-0547">Nucleotide-binding</keyword>
<dbReference type="InterPro" id="IPR023458">
    <property type="entry name" value="Met-tRNA_ligase_1"/>
</dbReference>
<feature type="domain" description="Methionyl/Leucyl tRNA synthetase" evidence="7">
    <location>
        <begin position="6"/>
        <end position="138"/>
    </location>
</feature>
<evidence type="ECO:0000256" key="2">
    <source>
        <dbReference type="ARBA" id="ARBA00022741"/>
    </source>
</evidence>
<evidence type="ECO:0000256" key="5">
    <source>
        <dbReference type="ARBA" id="ARBA00023146"/>
    </source>
</evidence>
<evidence type="ECO:0000313" key="9">
    <source>
        <dbReference type="Proteomes" id="UP001164761"/>
    </source>
</evidence>
<protein>
    <submittedName>
        <fullName evidence="8">Class I tRNA ligase family protein</fullName>
    </submittedName>
</protein>
<name>A0ABY6ZBG7_9BACL</name>
<sequence>MKIRLMHLGNLAGSLLPADVYARFLRQEGEDVLFICATDEHGTPAELSAREAGMTVSEYCSRMHEVQAGIYARFGLSFDHFGRSSSPPNHALTQAIYQRLEAHGFIEARDTQQMYSLSDKRYLPDRYVVGTCPKCGYHARSILGRGRTAGRVRKQSVLRLV</sequence>
<dbReference type="Proteomes" id="UP001164761">
    <property type="component" value="Chromosome"/>
</dbReference>